<dbReference type="InterPro" id="IPR001387">
    <property type="entry name" value="Cro/C1-type_HTH"/>
</dbReference>
<organism evidence="5 6">
    <name type="scientific">Lysinibacillus macroides</name>
    <dbReference type="NCBI Taxonomy" id="33935"/>
    <lineage>
        <taxon>Bacteria</taxon>
        <taxon>Bacillati</taxon>
        <taxon>Bacillota</taxon>
        <taxon>Bacilli</taxon>
        <taxon>Bacillales</taxon>
        <taxon>Bacillaceae</taxon>
        <taxon>Lysinibacillus</taxon>
    </lineage>
</organism>
<dbReference type="AlphaFoldDB" id="A0A0N0CVE5"/>
<evidence type="ECO:0000256" key="2">
    <source>
        <dbReference type="ARBA" id="ARBA00023125"/>
    </source>
</evidence>
<evidence type="ECO:0000259" key="4">
    <source>
        <dbReference type="PROSITE" id="PS50943"/>
    </source>
</evidence>
<dbReference type="InterPro" id="IPR050807">
    <property type="entry name" value="TransReg_Diox_bact_type"/>
</dbReference>
<evidence type="ECO:0000313" key="6">
    <source>
        <dbReference type="Proteomes" id="UP000037977"/>
    </source>
</evidence>
<dbReference type="PANTHER" id="PTHR46797:SF23">
    <property type="entry name" value="HTH-TYPE TRANSCRIPTIONAL REGULATOR SUTR"/>
    <property type="match status" value="1"/>
</dbReference>
<dbReference type="Gene3D" id="1.10.260.40">
    <property type="entry name" value="lambda repressor-like DNA-binding domains"/>
    <property type="match status" value="1"/>
</dbReference>
<evidence type="ECO:0000256" key="3">
    <source>
        <dbReference type="ARBA" id="ARBA00023163"/>
    </source>
</evidence>
<dbReference type="GO" id="GO:0005829">
    <property type="term" value="C:cytosol"/>
    <property type="evidence" value="ECO:0007669"/>
    <property type="project" value="TreeGrafter"/>
</dbReference>
<dbReference type="CDD" id="cd00093">
    <property type="entry name" value="HTH_XRE"/>
    <property type="match status" value="1"/>
</dbReference>
<keyword evidence="6" id="KW-1185">Reference proteome</keyword>
<evidence type="ECO:0000256" key="1">
    <source>
        <dbReference type="ARBA" id="ARBA00023015"/>
    </source>
</evidence>
<dbReference type="Proteomes" id="UP000037977">
    <property type="component" value="Unassembled WGS sequence"/>
</dbReference>
<name>A0A0N0CVE5_9BACI</name>
<dbReference type="GO" id="GO:0003677">
    <property type="term" value="F:DNA binding"/>
    <property type="evidence" value="ECO:0007669"/>
    <property type="project" value="UniProtKB-KW"/>
</dbReference>
<dbReference type="PANTHER" id="PTHR46797">
    <property type="entry name" value="HTH-TYPE TRANSCRIPTIONAL REGULATOR"/>
    <property type="match status" value="1"/>
</dbReference>
<dbReference type="InterPro" id="IPR010982">
    <property type="entry name" value="Lambda_DNA-bd_dom_sf"/>
</dbReference>
<dbReference type="SMART" id="SM00530">
    <property type="entry name" value="HTH_XRE"/>
    <property type="match status" value="1"/>
</dbReference>
<keyword evidence="3" id="KW-0804">Transcription</keyword>
<dbReference type="SUPFAM" id="SSF47413">
    <property type="entry name" value="lambda repressor-like DNA-binding domains"/>
    <property type="match status" value="1"/>
</dbReference>
<dbReference type="EMBL" id="LGCI01000009">
    <property type="protein sequence ID" value="KOY81545.1"/>
    <property type="molecule type" value="Genomic_DNA"/>
</dbReference>
<dbReference type="GO" id="GO:0003700">
    <property type="term" value="F:DNA-binding transcription factor activity"/>
    <property type="evidence" value="ECO:0007669"/>
    <property type="project" value="TreeGrafter"/>
</dbReference>
<keyword evidence="1" id="KW-0805">Transcription regulation</keyword>
<comment type="caution">
    <text evidence="5">The sequence shown here is derived from an EMBL/GenBank/DDBJ whole genome shotgun (WGS) entry which is preliminary data.</text>
</comment>
<reference evidence="5 6" key="1">
    <citation type="submission" date="2015-07" db="EMBL/GenBank/DDBJ databases">
        <title>Genome sequencing project for genomic taxonomy and phylogenomics of Bacillus-like bacteria.</title>
        <authorList>
            <person name="Liu B."/>
            <person name="Wang J."/>
            <person name="Zhu Y."/>
            <person name="Liu G."/>
            <person name="Chen Q."/>
            <person name="Chen Z."/>
            <person name="Che J."/>
            <person name="Ge C."/>
            <person name="Shi H."/>
            <person name="Pan Z."/>
            <person name="Liu X."/>
        </authorList>
    </citation>
    <scope>NUCLEOTIDE SEQUENCE [LARGE SCALE GENOMIC DNA]</scope>
    <source>
        <strain evidence="5 6">DSM 54</strain>
    </source>
</reference>
<dbReference type="Pfam" id="PF01381">
    <property type="entry name" value="HTH_3"/>
    <property type="match status" value="1"/>
</dbReference>
<dbReference type="STRING" id="33935.ADM90_14140"/>
<dbReference type="OrthoDB" id="9814553at2"/>
<sequence length="87" mass="9706">MLTFRTICTKLDLQGGVTLIGLTIARLRKGKKMSQEELGHLVGIEQTLISRIERNQRKVKTDELSSFAKALGVPITELLEDEAKNVI</sequence>
<keyword evidence="2" id="KW-0238">DNA-binding</keyword>
<proteinExistence type="predicted"/>
<dbReference type="PROSITE" id="PS50943">
    <property type="entry name" value="HTH_CROC1"/>
    <property type="match status" value="1"/>
</dbReference>
<feature type="domain" description="HTH cro/C1-type" evidence="4">
    <location>
        <begin position="24"/>
        <end position="78"/>
    </location>
</feature>
<accession>A0A0N0CVE5</accession>
<gene>
    <name evidence="5" type="ORF">ADM90_14140</name>
</gene>
<dbReference type="PATRIC" id="fig|33935.3.peg.4841"/>
<evidence type="ECO:0000313" key="5">
    <source>
        <dbReference type="EMBL" id="KOY81545.1"/>
    </source>
</evidence>
<protein>
    <recommendedName>
        <fullName evidence="4">HTH cro/C1-type domain-containing protein</fullName>
    </recommendedName>
</protein>